<evidence type="ECO:0000313" key="2">
    <source>
        <dbReference type="EMBL" id="AXT46450.1"/>
    </source>
</evidence>
<dbReference type="GeneID" id="58559705"/>
<evidence type="ECO:0000313" key="3">
    <source>
        <dbReference type="Proteomes" id="UP000259465"/>
    </source>
</evidence>
<organism evidence="2 3">
    <name type="scientific">Chromobacterium rhizoryzae</name>
    <dbReference type="NCBI Taxonomy" id="1778675"/>
    <lineage>
        <taxon>Bacteria</taxon>
        <taxon>Pseudomonadati</taxon>
        <taxon>Pseudomonadota</taxon>
        <taxon>Betaproteobacteria</taxon>
        <taxon>Neisseriales</taxon>
        <taxon>Chromobacteriaceae</taxon>
        <taxon>Chromobacterium</taxon>
    </lineage>
</organism>
<dbReference type="KEGG" id="crz:D1345_09720"/>
<feature type="compositionally biased region" description="Low complexity" evidence="1">
    <location>
        <begin position="1"/>
        <end position="16"/>
    </location>
</feature>
<dbReference type="RefSeq" id="WP_019101391.1">
    <property type="nucleotide sequence ID" value="NZ_CP031968.1"/>
</dbReference>
<name>A0AAD0W7K3_9NEIS</name>
<sequence length="131" mass="14105">MASKKAATKPQAQQRQQQDKRWNAAEQACREIMALLEALGPSLAAQQTATQYAQMAAVYYKKVRNGRVLSPGDFNLAADVAASARRALQALAPTLDFSSLPQAADCQRMLALADEVLAAMSELKAAGRRQA</sequence>
<proteinExistence type="predicted"/>
<reference evidence="2 3" key="1">
    <citation type="submission" date="2018-08" db="EMBL/GenBank/DDBJ databases">
        <title>Complete genome sequence of JP2-74.</title>
        <authorList>
            <person name="Wu L."/>
        </authorList>
    </citation>
    <scope>NUCLEOTIDE SEQUENCE [LARGE SCALE GENOMIC DNA]</scope>
    <source>
        <strain evidence="2 3">JP2-74</strain>
    </source>
</reference>
<dbReference type="EMBL" id="CP031968">
    <property type="protein sequence ID" value="AXT46450.1"/>
    <property type="molecule type" value="Genomic_DNA"/>
</dbReference>
<feature type="region of interest" description="Disordered" evidence="1">
    <location>
        <begin position="1"/>
        <end position="23"/>
    </location>
</feature>
<accession>A0AAD0W7K3</accession>
<protein>
    <submittedName>
        <fullName evidence="2">Uncharacterized protein</fullName>
    </submittedName>
</protein>
<dbReference type="AlphaFoldDB" id="A0AAD0W7K3"/>
<keyword evidence="3" id="KW-1185">Reference proteome</keyword>
<evidence type="ECO:0000256" key="1">
    <source>
        <dbReference type="SAM" id="MobiDB-lite"/>
    </source>
</evidence>
<gene>
    <name evidence="2" type="ORF">D1345_09720</name>
</gene>
<dbReference type="Proteomes" id="UP000259465">
    <property type="component" value="Chromosome"/>
</dbReference>